<accession>A0A1Q8EGK4</accession>
<dbReference type="PANTHER" id="PTHR30273">
    <property type="entry name" value="PERIPLASMIC SIGNAL SENSOR AND SIGMA FACTOR ACTIVATOR FECR-RELATED"/>
    <property type="match status" value="1"/>
</dbReference>
<dbReference type="PANTHER" id="PTHR30273:SF2">
    <property type="entry name" value="PROTEIN FECR"/>
    <property type="match status" value="1"/>
</dbReference>
<dbReference type="OrthoDB" id="9798846at2"/>
<evidence type="ECO:0000259" key="1">
    <source>
        <dbReference type="Pfam" id="PF04773"/>
    </source>
</evidence>
<dbReference type="InterPro" id="IPR032623">
    <property type="entry name" value="FecR_N"/>
</dbReference>
<dbReference type="InterPro" id="IPR012373">
    <property type="entry name" value="Ferrdict_sens_TM"/>
</dbReference>
<dbReference type="PIRSF" id="PIRSF018266">
    <property type="entry name" value="FecR"/>
    <property type="match status" value="1"/>
</dbReference>
<comment type="caution">
    <text evidence="3">The sequence shown here is derived from an EMBL/GenBank/DDBJ whole genome shotgun (WGS) entry which is preliminary data.</text>
</comment>
<dbReference type="InterPro" id="IPR006860">
    <property type="entry name" value="FecR"/>
</dbReference>
<dbReference type="GO" id="GO:0016989">
    <property type="term" value="F:sigma factor antagonist activity"/>
    <property type="evidence" value="ECO:0007669"/>
    <property type="project" value="TreeGrafter"/>
</dbReference>
<dbReference type="AlphaFoldDB" id="A0A1Q8EGK4"/>
<evidence type="ECO:0000313" key="3">
    <source>
        <dbReference type="EMBL" id="OLF50899.1"/>
    </source>
</evidence>
<protein>
    <submittedName>
        <fullName evidence="3">Iron dicitrate transport regulator FecR</fullName>
    </submittedName>
</protein>
<reference evidence="3 4" key="1">
    <citation type="submission" date="2016-12" db="EMBL/GenBank/DDBJ databases">
        <authorList>
            <person name="Song W.-J."/>
            <person name="Kurnit D.M."/>
        </authorList>
    </citation>
    <scope>NUCLEOTIDE SEQUENCE [LARGE SCALE GENOMIC DNA]</scope>
    <source>
        <strain evidence="3 4">PCL1601</strain>
    </source>
</reference>
<evidence type="ECO:0000313" key="4">
    <source>
        <dbReference type="Proteomes" id="UP000185578"/>
    </source>
</evidence>
<dbReference type="Gene3D" id="2.60.120.1440">
    <property type="match status" value="1"/>
</dbReference>
<gene>
    <name evidence="3" type="ORF">BTN82_29790</name>
</gene>
<feature type="domain" description="FecR N-terminal" evidence="2">
    <location>
        <begin position="14"/>
        <end position="55"/>
    </location>
</feature>
<dbReference type="EMBL" id="MSCT01000025">
    <property type="protein sequence ID" value="OLF50899.1"/>
    <property type="molecule type" value="Genomic_DNA"/>
</dbReference>
<evidence type="ECO:0000259" key="2">
    <source>
        <dbReference type="Pfam" id="PF16220"/>
    </source>
</evidence>
<dbReference type="RefSeq" id="WP_075122578.1">
    <property type="nucleotide sequence ID" value="NZ_MSCT01000025.1"/>
</dbReference>
<dbReference type="Pfam" id="PF04773">
    <property type="entry name" value="FecR"/>
    <property type="match status" value="1"/>
</dbReference>
<proteinExistence type="predicted"/>
<dbReference type="Proteomes" id="UP000185578">
    <property type="component" value="Unassembled WGS sequence"/>
</dbReference>
<dbReference type="Gene3D" id="3.55.50.30">
    <property type="match status" value="1"/>
</dbReference>
<organism evidence="3 4">
    <name type="scientific">Pseudomonas chlororaphis</name>
    <dbReference type="NCBI Taxonomy" id="587753"/>
    <lineage>
        <taxon>Bacteria</taxon>
        <taxon>Pseudomonadati</taxon>
        <taxon>Pseudomonadota</taxon>
        <taxon>Gammaproteobacteria</taxon>
        <taxon>Pseudomonadales</taxon>
        <taxon>Pseudomonadaceae</taxon>
        <taxon>Pseudomonas</taxon>
    </lineage>
</organism>
<name>A0A1Q8EGK4_9PSED</name>
<sequence>MSQAVPTFEELFAEASGWYFRLQADDVTPAEMEAFAQWLGQGSAQDEAWQEVQAMLGGLREPARVVRRAEQAAWRRPARRWRPWACAAAVLLAVGLTLHGGPWLDRLRADYATGTGESRSIELADGSHLQLNTDSAIQVRMSAGERQIRLLRGEGFFQVVRDPARPFIVRSGDGWVKVVGTQFSVARRDEQTRVQVAQGKVEVNAGSGAPVYLEPGRAVEFQGQRLAEPHGFDPASGFAWRQRQLVFRQQPLSQVVSELNRYWPGKTLVLGEALRNRVVSGVFEIDKPEAVIKALEYTLNLRAEHYTPYLLVLREGKAS</sequence>
<dbReference type="Pfam" id="PF16220">
    <property type="entry name" value="DUF4880"/>
    <property type="match status" value="1"/>
</dbReference>
<feature type="domain" description="FecR protein" evidence="1">
    <location>
        <begin position="110"/>
        <end position="202"/>
    </location>
</feature>